<dbReference type="InterPro" id="IPR051164">
    <property type="entry name" value="NmrA-like_oxidored"/>
</dbReference>
<dbReference type="SUPFAM" id="SSF51735">
    <property type="entry name" value="NAD(P)-binding Rossmann-fold domains"/>
    <property type="match status" value="1"/>
</dbReference>
<dbReference type="Pfam" id="PF13460">
    <property type="entry name" value="NAD_binding_10"/>
    <property type="match status" value="1"/>
</dbReference>
<dbReference type="AlphaFoldDB" id="A0A4R2I846"/>
<accession>A0A4R2I846</accession>
<reference evidence="3 4" key="1">
    <citation type="journal article" date="2015" name="Stand. Genomic Sci.">
        <title>Genomic Encyclopedia of Bacterial and Archaeal Type Strains, Phase III: the genomes of soil and plant-associated and newly described type strains.</title>
        <authorList>
            <person name="Whitman W.B."/>
            <person name="Woyke T."/>
            <person name="Klenk H.P."/>
            <person name="Zhou Y."/>
            <person name="Lilburn T.G."/>
            <person name="Beck B.J."/>
            <person name="De Vos P."/>
            <person name="Vandamme P."/>
            <person name="Eisen J.A."/>
            <person name="Garrity G."/>
            <person name="Hugenholtz P."/>
            <person name="Kyrpides N.C."/>
        </authorList>
    </citation>
    <scope>NUCLEOTIDE SEQUENCE [LARGE SCALE GENOMIC DNA]</scope>
    <source>
        <strain evidence="3 4">A3</strain>
    </source>
</reference>
<evidence type="ECO:0000256" key="1">
    <source>
        <dbReference type="ARBA" id="ARBA00022857"/>
    </source>
</evidence>
<dbReference type="Proteomes" id="UP000294862">
    <property type="component" value="Unassembled WGS sequence"/>
</dbReference>
<dbReference type="InterPro" id="IPR016040">
    <property type="entry name" value="NAD(P)-bd_dom"/>
</dbReference>
<sequence length="260" mass="27422">MKIVIIGGTGRIGSKVTARLRAQGHEVVAAAPATGVDVLTGEGLDAALAGARIVVDLANSPSFEDAAALDFFRTAGRNLLAAEAKAGVSHHLALSVVGTDRLSASGYFRAKQAQEALVRESGIPYTIIHSTQFFEFLPGIIQSAAQGTTIRLSPALVQPIASEDVAEAVARFALQPPTNGIVEIAGPDRDSLSGLAQRFMSRIEDPREVIADVHAPYFGAELATDTLVPANAAWKGSLDFEHWLACSEFAAGYDQLHKLH</sequence>
<keyword evidence="1" id="KW-0521">NADP</keyword>
<gene>
    <name evidence="3" type="ORF">EV148_10571</name>
</gene>
<dbReference type="Gene3D" id="3.40.50.720">
    <property type="entry name" value="NAD(P)-binding Rossmann-like Domain"/>
    <property type="match status" value="1"/>
</dbReference>
<evidence type="ECO:0000259" key="2">
    <source>
        <dbReference type="Pfam" id="PF13460"/>
    </source>
</evidence>
<protein>
    <submittedName>
        <fullName evidence="3">Uncharacterized protein YbjT (DUF2867 family)</fullName>
    </submittedName>
</protein>
<evidence type="ECO:0000313" key="3">
    <source>
        <dbReference type="EMBL" id="TCO40277.1"/>
    </source>
</evidence>
<keyword evidence="4" id="KW-1185">Reference proteome</keyword>
<dbReference type="RefSeq" id="WP_131997687.1">
    <property type="nucleotide sequence ID" value="NZ_JACGXM010000003.1"/>
</dbReference>
<dbReference type="EMBL" id="SLWQ01000005">
    <property type="protein sequence ID" value="TCO40277.1"/>
    <property type="molecule type" value="Genomic_DNA"/>
</dbReference>
<name>A0A4R2I846_9GAMM</name>
<dbReference type="OrthoDB" id="9771302at2"/>
<dbReference type="InterPro" id="IPR036291">
    <property type="entry name" value="NAD(P)-bd_dom_sf"/>
</dbReference>
<dbReference type="PANTHER" id="PTHR42748">
    <property type="entry name" value="NITROGEN METABOLITE REPRESSION PROTEIN NMRA FAMILY MEMBER"/>
    <property type="match status" value="1"/>
</dbReference>
<evidence type="ECO:0000313" key="4">
    <source>
        <dbReference type="Proteomes" id="UP000294862"/>
    </source>
</evidence>
<comment type="caution">
    <text evidence="3">The sequence shown here is derived from an EMBL/GenBank/DDBJ whole genome shotgun (WGS) entry which is preliminary data.</text>
</comment>
<dbReference type="PANTHER" id="PTHR42748:SF3">
    <property type="entry name" value="BLL4366 PROTEIN"/>
    <property type="match status" value="1"/>
</dbReference>
<proteinExistence type="predicted"/>
<organism evidence="3 4">
    <name type="scientific">Dokdonella fugitiva</name>
    <dbReference type="NCBI Taxonomy" id="328517"/>
    <lineage>
        <taxon>Bacteria</taxon>
        <taxon>Pseudomonadati</taxon>
        <taxon>Pseudomonadota</taxon>
        <taxon>Gammaproteobacteria</taxon>
        <taxon>Lysobacterales</taxon>
        <taxon>Rhodanobacteraceae</taxon>
        <taxon>Dokdonella</taxon>
    </lineage>
</organism>
<feature type="domain" description="NAD(P)-binding" evidence="2">
    <location>
        <begin position="7"/>
        <end position="173"/>
    </location>
</feature>